<dbReference type="SMART" id="SM00911">
    <property type="entry name" value="HWE_HK"/>
    <property type="match status" value="1"/>
</dbReference>
<keyword evidence="4" id="KW-0597">Phosphoprotein</keyword>
<comment type="caution">
    <text evidence="10">The sequence shown here is derived from an EMBL/GenBank/DDBJ whole genome shotgun (WGS) entry which is preliminary data.</text>
</comment>
<dbReference type="GO" id="GO:0004673">
    <property type="term" value="F:protein histidine kinase activity"/>
    <property type="evidence" value="ECO:0007669"/>
    <property type="project" value="UniProtKB-EC"/>
</dbReference>
<dbReference type="Gene3D" id="6.10.250.490">
    <property type="match status" value="1"/>
</dbReference>
<evidence type="ECO:0000256" key="4">
    <source>
        <dbReference type="ARBA" id="ARBA00022553"/>
    </source>
</evidence>
<dbReference type="EC" id="2.7.13.3" evidence="2"/>
<dbReference type="PROSITE" id="PS50112">
    <property type="entry name" value="PAS"/>
    <property type="match status" value="1"/>
</dbReference>
<proteinExistence type="predicted"/>
<dbReference type="Gene3D" id="3.30.565.10">
    <property type="entry name" value="Histidine kinase-like ATPase, C-terminal domain"/>
    <property type="match status" value="1"/>
</dbReference>
<evidence type="ECO:0000256" key="8">
    <source>
        <dbReference type="ARBA" id="ARBA00022840"/>
    </source>
</evidence>
<feature type="domain" description="PAS" evidence="9">
    <location>
        <begin position="149"/>
        <end position="205"/>
    </location>
</feature>
<dbReference type="PANTHER" id="PTHR41523:SF7">
    <property type="entry name" value="HISTIDINE KINASE"/>
    <property type="match status" value="1"/>
</dbReference>
<dbReference type="CDD" id="cd00130">
    <property type="entry name" value="PAS"/>
    <property type="match status" value="1"/>
</dbReference>
<accession>A0ABV9Z4G1</accession>
<evidence type="ECO:0000256" key="1">
    <source>
        <dbReference type="ARBA" id="ARBA00000085"/>
    </source>
</evidence>
<keyword evidence="7 10" id="KW-0418">Kinase</keyword>
<dbReference type="InterPro" id="IPR036890">
    <property type="entry name" value="HATPase_C_sf"/>
</dbReference>
<dbReference type="PANTHER" id="PTHR41523">
    <property type="entry name" value="TWO-COMPONENT SYSTEM SENSOR PROTEIN"/>
    <property type="match status" value="1"/>
</dbReference>
<evidence type="ECO:0000256" key="5">
    <source>
        <dbReference type="ARBA" id="ARBA00022679"/>
    </source>
</evidence>
<evidence type="ECO:0000256" key="2">
    <source>
        <dbReference type="ARBA" id="ARBA00012438"/>
    </source>
</evidence>
<dbReference type="Pfam" id="PF13426">
    <property type="entry name" value="PAS_9"/>
    <property type="match status" value="1"/>
</dbReference>
<keyword evidence="8" id="KW-0067">ATP-binding</keyword>
<dbReference type="NCBIfam" id="TIGR00229">
    <property type="entry name" value="sensory_box"/>
    <property type="match status" value="1"/>
</dbReference>
<protein>
    <recommendedName>
        <fullName evidence="3">Blue-light-activated histidine kinase</fullName>
        <ecNumber evidence="2">2.7.13.3</ecNumber>
    </recommendedName>
</protein>
<dbReference type="Pfam" id="PF13188">
    <property type="entry name" value="PAS_8"/>
    <property type="match status" value="1"/>
</dbReference>
<evidence type="ECO:0000313" key="11">
    <source>
        <dbReference type="Proteomes" id="UP001595796"/>
    </source>
</evidence>
<dbReference type="SMART" id="SM00091">
    <property type="entry name" value="PAS"/>
    <property type="match status" value="1"/>
</dbReference>
<dbReference type="InterPro" id="IPR000014">
    <property type="entry name" value="PAS"/>
</dbReference>
<evidence type="ECO:0000256" key="7">
    <source>
        <dbReference type="ARBA" id="ARBA00022777"/>
    </source>
</evidence>
<evidence type="ECO:0000259" key="9">
    <source>
        <dbReference type="PROSITE" id="PS50112"/>
    </source>
</evidence>
<dbReference type="SUPFAM" id="SSF55874">
    <property type="entry name" value="ATPase domain of HSP90 chaperone/DNA topoisomerase II/histidine kinase"/>
    <property type="match status" value="1"/>
</dbReference>
<dbReference type="SUPFAM" id="SSF55785">
    <property type="entry name" value="PYP-like sensor domain (PAS domain)"/>
    <property type="match status" value="2"/>
</dbReference>
<comment type="catalytic activity">
    <reaction evidence="1">
        <text>ATP + protein L-histidine = ADP + protein N-phospho-L-histidine.</text>
        <dbReference type="EC" id="2.7.13.3"/>
    </reaction>
</comment>
<dbReference type="Pfam" id="PF07536">
    <property type="entry name" value="HWE_HK"/>
    <property type="match status" value="1"/>
</dbReference>
<dbReference type="InterPro" id="IPR011102">
    <property type="entry name" value="Sig_transdc_His_kinase_HWE"/>
</dbReference>
<organism evidence="10 11">
    <name type="scientific">Flaviflagellibacter deserti</name>
    <dbReference type="NCBI Taxonomy" id="2267266"/>
    <lineage>
        <taxon>Bacteria</taxon>
        <taxon>Pseudomonadati</taxon>
        <taxon>Pseudomonadota</taxon>
        <taxon>Alphaproteobacteria</taxon>
        <taxon>Hyphomicrobiales</taxon>
        <taxon>Flaviflagellibacter</taxon>
    </lineage>
</organism>
<keyword evidence="11" id="KW-1185">Reference proteome</keyword>
<evidence type="ECO:0000313" key="10">
    <source>
        <dbReference type="EMBL" id="MFC5067736.1"/>
    </source>
</evidence>
<reference evidence="11" key="1">
    <citation type="journal article" date="2019" name="Int. J. Syst. Evol. Microbiol.">
        <title>The Global Catalogue of Microorganisms (GCM) 10K type strain sequencing project: providing services to taxonomists for standard genome sequencing and annotation.</title>
        <authorList>
            <consortium name="The Broad Institute Genomics Platform"/>
            <consortium name="The Broad Institute Genome Sequencing Center for Infectious Disease"/>
            <person name="Wu L."/>
            <person name="Ma J."/>
        </authorList>
    </citation>
    <scope>NUCLEOTIDE SEQUENCE [LARGE SCALE GENOMIC DNA]</scope>
    <source>
        <strain evidence="11">CGMCC 1.16444</strain>
    </source>
</reference>
<gene>
    <name evidence="10" type="ORF">ACFPFW_06865</name>
</gene>
<keyword evidence="5 10" id="KW-0808">Transferase</keyword>
<name>A0ABV9Z4G1_9HYPH</name>
<keyword evidence="6" id="KW-0547">Nucleotide-binding</keyword>
<dbReference type="InterPro" id="IPR035965">
    <property type="entry name" value="PAS-like_dom_sf"/>
</dbReference>
<dbReference type="Proteomes" id="UP001595796">
    <property type="component" value="Unassembled WGS sequence"/>
</dbReference>
<evidence type="ECO:0000256" key="3">
    <source>
        <dbReference type="ARBA" id="ARBA00021740"/>
    </source>
</evidence>
<dbReference type="Gene3D" id="3.30.450.20">
    <property type="entry name" value="PAS domain"/>
    <property type="match status" value="2"/>
</dbReference>
<evidence type="ECO:0000256" key="6">
    <source>
        <dbReference type="ARBA" id="ARBA00022741"/>
    </source>
</evidence>
<sequence length="474" mass="52952">MSQDPRVQHDVTRRATTALNGDEARYRFLFEAIDTGFCTIQVVFDERGKATDYVFLEVNPAFISHTGLVDAVRKSIRELRPEHEDYWFETYGRIVTTGRPERFERLSPSLGRWFDVYAFPIGPPERQELAIRLYDITDRKRAEDALRVTAERLRHVVDGAREYAIISLDADGRITGWDGGARRLLGYDEAETLGLPIDIFYTPEDCASGVPEREMRTADESGRASDDRWHLRKDGSRFWGSGVMLPLHDGDSARFLKIFRDRTEERQAAELQRLLLSELEHRVKNTLAVVDAIATQTFRGLDQEAEKAFRSRLRALAGGHGVLTQEHWQGADLRQVVATALKPFNDETRARLRIEGPGLEIAAKPALALTLALHELATNAAKYGALASENGRVDVSWSVEDGLEGRLRFQWVEREGPPVAVPAKTGFGSRLIRNLSTELGATVQIDYPPSGAVCVVDVPTASLQDQANGGEPAT</sequence>
<dbReference type="RefSeq" id="WP_114958186.1">
    <property type="nucleotide sequence ID" value="NZ_JBHSJF010000005.1"/>
</dbReference>
<dbReference type="EMBL" id="JBHSJF010000005">
    <property type="protein sequence ID" value="MFC5067736.1"/>
    <property type="molecule type" value="Genomic_DNA"/>
</dbReference>